<accession>A0A699HHE2</accession>
<dbReference type="AlphaFoldDB" id="A0A699HHE2"/>
<feature type="compositionally biased region" description="Acidic residues" evidence="1">
    <location>
        <begin position="131"/>
        <end position="156"/>
    </location>
</feature>
<proteinExistence type="predicted"/>
<sequence length="294" mass="32052">ADEAQSSRVLVPLLEDPYEAIRQAYLVGTDAESKPFEDPIETEAPESPYTIASSTCHVEELEGSGTTACMAVRLLPAMSPSLSVSIAKVATMPDLAFRKRFRSSYDSSPSPTFLVCKRYRGTSELILDTNSEGDELRDEDDEEEEEEDAEVEESLDSDSKSEDAKDKGPTTKDEDPTVGDEGHAMGDEGPSIRVESIGLRGDEAVLEGQQRAASVMETTMDTAITEWSFGSLPISPAPSIVPLLISSPMISLTIPSLIASPATVEAERFLTELRAQVEMHEGLIRDHIVRLWEL</sequence>
<protein>
    <submittedName>
        <fullName evidence="2">Uncharacterized protein</fullName>
    </submittedName>
</protein>
<comment type="caution">
    <text evidence="2">The sequence shown here is derived from an EMBL/GenBank/DDBJ whole genome shotgun (WGS) entry which is preliminary data.</text>
</comment>
<feature type="compositionally biased region" description="Basic and acidic residues" evidence="1">
    <location>
        <begin position="157"/>
        <end position="186"/>
    </location>
</feature>
<dbReference type="EMBL" id="BKCJ010156947">
    <property type="protein sequence ID" value="GEY16792.1"/>
    <property type="molecule type" value="Genomic_DNA"/>
</dbReference>
<evidence type="ECO:0000313" key="2">
    <source>
        <dbReference type="EMBL" id="GEY16792.1"/>
    </source>
</evidence>
<reference evidence="2" key="1">
    <citation type="journal article" date="2019" name="Sci. Rep.">
        <title>Draft genome of Tanacetum cinerariifolium, the natural source of mosquito coil.</title>
        <authorList>
            <person name="Yamashiro T."/>
            <person name="Shiraishi A."/>
            <person name="Satake H."/>
            <person name="Nakayama K."/>
        </authorList>
    </citation>
    <scope>NUCLEOTIDE SEQUENCE</scope>
</reference>
<feature type="region of interest" description="Disordered" evidence="1">
    <location>
        <begin position="125"/>
        <end position="191"/>
    </location>
</feature>
<organism evidence="2">
    <name type="scientific">Tanacetum cinerariifolium</name>
    <name type="common">Dalmatian daisy</name>
    <name type="synonym">Chrysanthemum cinerariifolium</name>
    <dbReference type="NCBI Taxonomy" id="118510"/>
    <lineage>
        <taxon>Eukaryota</taxon>
        <taxon>Viridiplantae</taxon>
        <taxon>Streptophyta</taxon>
        <taxon>Embryophyta</taxon>
        <taxon>Tracheophyta</taxon>
        <taxon>Spermatophyta</taxon>
        <taxon>Magnoliopsida</taxon>
        <taxon>eudicotyledons</taxon>
        <taxon>Gunneridae</taxon>
        <taxon>Pentapetalae</taxon>
        <taxon>asterids</taxon>
        <taxon>campanulids</taxon>
        <taxon>Asterales</taxon>
        <taxon>Asteraceae</taxon>
        <taxon>Asteroideae</taxon>
        <taxon>Anthemideae</taxon>
        <taxon>Anthemidinae</taxon>
        <taxon>Tanacetum</taxon>
    </lineage>
</organism>
<name>A0A699HHE2_TANCI</name>
<feature type="non-terminal residue" evidence="2">
    <location>
        <position position="1"/>
    </location>
</feature>
<evidence type="ECO:0000256" key="1">
    <source>
        <dbReference type="SAM" id="MobiDB-lite"/>
    </source>
</evidence>
<gene>
    <name evidence="2" type="ORF">Tci_388766</name>
</gene>